<evidence type="ECO:0000256" key="1">
    <source>
        <dbReference type="SAM" id="Phobius"/>
    </source>
</evidence>
<evidence type="ECO:0000313" key="2">
    <source>
        <dbReference type="EMBL" id="MFC2996702.1"/>
    </source>
</evidence>
<dbReference type="Proteomes" id="UP000240957">
    <property type="component" value="Unassembled WGS sequence"/>
</dbReference>
<sequence length="93" mass="11034">MERTAYLKPNTVNYKYTNTNTLTEIERVKAKLNQESHLFIICFGMLIGTIFSLFIGYHLNTTFINIFLLMALPIALTYWLRKVYIHTLIHYQE</sequence>
<dbReference type="RefSeq" id="WP_107006443.1">
    <property type="nucleotide sequence ID" value="NZ_JAVIDQ010000001.1"/>
</dbReference>
<feature type="transmembrane region" description="Helical" evidence="1">
    <location>
        <begin position="63"/>
        <end position="80"/>
    </location>
</feature>
<dbReference type="Proteomes" id="UP001595455">
    <property type="component" value="Unassembled WGS sequence"/>
</dbReference>
<organism evidence="3 4">
    <name type="scientific">Acinetobacter sichuanensis</name>
    <dbReference type="NCBI Taxonomy" id="2136183"/>
    <lineage>
        <taxon>Bacteria</taxon>
        <taxon>Pseudomonadati</taxon>
        <taxon>Pseudomonadota</taxon>
        <taxon>Gammaproteobacteria</taxon>
        <taxon>Moraxellales</taxon>
        <taxon>Moraxellaceae</taxon>
        <taxon>Acinetobacter</taxon>
    </lineage>
</organism>
<feature type="transmembrane region" description="Helical" evidence="1">
    <location>
        <begin position="37"/>
        <end position="57"/>
    </location>
</feature>
<reference evidence="5" key="3">
    <citation type="journal article" date="2019" name="Int. J. Syst. Evol. Microbiol.">
        <title>The Global Catalogue of Microorganisms (GCM) 10K type strain sequencing project: providing services to taxonomists for standard genome sequencing and annotation.</title>
        <authorList>
            <consortium name="The Broad Institute Genomics Platform"/>
            <consortium name="The Broad Institute Genome Sequencing Center for Infectious Disease"/>
            <person name="Wu L."/>
            <person name="Ma J."/>
        </authorList>
    </citation>
    <scope>NUCLEOTIDE SEQUENCE [LARGE SCALE GENOMIC DNA]</scope>
    <source>
        <strain evidence="5">KCTC 62575</strain>
    </source>
</reference>
<dbReference type="EMBL" id="PYIX02000001">
    <property type="protein sequence ID" value="RFC85397.1"/>
    <property type="molecule type" value="Genomic_DNA"/>
</dbReference>
<gene>
    <name evidence="2" type="ORF">ACFODO_15820</name>
    <name evidence="3" type="ORF">C9E89_000255</name>
</gene>
<keyword evidence="1" id="KW-1133">Transmembrane helix</keyword>
<keyword evidence="1" id="KW-0472">Membrane</keyword>
<proteinExistence type="predicted"/>
<dbReference type="OrthoDB" id="6710316at2"/>
<protein>
    <submittedName>
        <fullName evidence="3">FUSC family protein</fullName>
    </submittedName>
</protein>
<reference evidence="2" key="1">
    <citation type="journal article" date="2014" name="Int. J. Syst. Evol. Microbiol.">
        <title>Complete genome of a new Firmicutes species belonging to the dominant human colonic microbiota ('Ruminococcus bicirculans') reveals two chromosomes and a selective capacity to utilize plant glucans.</title>
        <authorList>
            <consortium name="NISC Comparative Sequencing Program"/>
            <person name="Wegmann U."/>
            <person name="Louis P."/>
            <person name="Goesmann A."/>
            <person name="Henrissat B."/>
            <person name="Duncan S.H."/>
            <person name="Flint H.J."/>
        </authorList>
    </citation>
    <scope>NUCLEOTIDE SEQUENCE</scope>
    <source>
        <strain evidence="2">KCTC 62575</strain>
    </source>
</reference>
<comment type="caution">
    <text evidence="3">The sequence shown here is derived from an EMBL/GenBank/DDBJ whole genome shotgun (WGS) entry which is preliminary data.</text>
</comment>
<evidence type="ECO:0000313" key="3">
    <source>
        <dbReference type="EMBL" id="RFC85397.1"/>
    </source>
</evidence>
<keyword evidence="5" id="KW-1185">Reference proteome</keyword>
<evidence type="ECO:0000313" key="5">
    <source>
        <dbReference type="Proteomes" id="UP001595455"/>
    </source>
</evidence>
<reference evidence="3 4" key="2">
    <citation type="submission" date="2018-08" db="EMBL/GenBank/DDBJ databases">
        <title>The draft genome of Acinetobacter sichuanensis strain WCHAc060041.</title>
        <authorList>
            <person name="Qin J."/>
            <person name="Feng Y."/>
            <person name="Zong Z."/>
        </authorList>
    </citation>
    <scope>NUCLEOTIDE SEQUENCE [LARGE SCALE GENOMIC DNA]</scope>
    <source>
        <strain evidence="3 4">WCHAc060041</strain>
    </source>
</reference>
<keyword evidence="1" id="KW-0812">Transmembrane</keyword>
<reference evidence="2" key="4">
    <citation type="submission" date="2024-09" db="EMBL/GenBank/DDBJ databases">
        <authorList>
            <person name="Sun Q."/>
            <person name="Mori K."/>
        </authorList>
    </citation>
    <scope>NUCLEOTIDE SEQUENCE</scope>
    <source>
        <strain evidence="2">KCTC 62575</strain>
    </source>
</reference>
<name>A0A371YVA4_9GAMM</name>
<evidence type="ECO:0000313" key="4">
    <source>
        <dbReference type="Proteomes" id="UP000240957"/>
    </source>
</evidence>
<accession>A0A371YVA4</accession>
<dbReference type="EMBL" id="JBHRSF010000071">
    <property type="protein sequence ID" value="MFC2996702.1"/>
    <property type="molecule type" value="Genomic_DNA"/>
</dbReference>
<dbReference type="AlphaFoldDB" id="A0A371YVA4"/>